<evidence type="ECO:0000259" key="1">
    <source>
        <dbReference type="Pfam" id="PF20150"/>
    </source>
</evidence>
<protein>
    <submittedName>
        <fullName evidence="2">3 exoribonuclease family</fullName>
    </submittedName>
</protein>
<gene>
    <name evidence="2" type="ORF">GMOD_00005350</name>
</gene>
<feature type="domain" description="2EXR" evidence="1">
    <location>
        <begin position="39"/>
        <end position="105"/>
    </location>
</feature>
<dbReference type="Proteomes" id="UP000265663">
    <property type="component" value="Unassembled WGS sequence"/>
</dbReference>
<reference evidence="2 3" key="1">
    <citation type="journal article" date="2014" name="PLoS ONE">
        <title>De novo Genome Assembly of the Fungal Plant Pathogen Pyrenophora semeniperda.</title>
        <authorList>
            <person name="Soliai M.M."/>
            <person name="Meyer S.E."/>
            <person name="Udall J.A."/>
            <person name="Elzinga D.E."/>
            <person name="Hermansen R.A."/>
            <person name="Bodily P.M."/>
            <person name="Hart A.A."/>
            <person name="Coleman C.E."/>
        </authorList>
    </citation>
    <scope>NUCLEOTIDE SEQUENCE [LARGE SCALE GENOMIC DNA]</scope>
    <source>
        <strain evidence="2 3">CCB06</strain>
        <tissue evidence="2">Mycelium</tissue>
    </source>
</reference>
<name>A0A3M7LVJ8_9PLEO</name>
<proteinExistence type="predicted"/>
<evidence type="ECO:0000313" key="2">
    <source>
        <dbReference type="EMBL" id="RMZ66263.1"/>
    </source>
</evidence>
<sequence length="218" mass="25912">MSESSVRPQDTGERYVSAPFHYTLSAHQDSAYANQSDSPFMRLPGELRNQVYEYYFSDSIMIIKDTDPDNETEEGKWFKNRYHNTRPSDLLETCRQIRDEVTPLFWSHITCGLHIYTPPQRLESLMGRSKCALIRKLRITECWEDWFDHHLFEIYGFWDHYRPERFLFKALETVYVAYPEKRMLSSRSTMETIAIWVKAVFNEDNIEVVCDVVPELDV</sequence>
<keyword evidence="3" id="KW-1185">Reference proteome</keyword>
<dbReference type="EMBL" id="KE747806">
    <property type="protein sequence ID" value="RMZ66263.1"/>
    <property type="molecule type" value="Genomic_DNA"/>
</dbReference>
<dbReference type="PANTHER" id="PTHR42085:SF2">
    <property type="entry name" value="F-BOX DOMAIN-CONTAINING PROTEIN"/>
    <property type="match status" value="1"/>
</dbReference>
<dbReference type="OrthoDB" id="3793866at2759"/>
<dbReference type="AlphaFoldDB" id="A0A3M7LVJ8"/>
<evidence type="ECO:0000313" key="3">
    <source>
        <dbReference type="Proteomes" id="UP000265663"/>
    </source>
</evidence>
<organism evidence="2 3">
    <name type="scientific">Pyrenophora seminiperda CCB06</name>
    <dbReference type="NCBI Taxonomy" id="1302712"/>
    <lineage>
        <taxon>Eukaryota</taxon>
        <taxon>Fungi</taxon>
        <taxon>Dikarya</taxon>
        <taxon>Ascomycota</taxon>
        <taxon>Pezizomycotina</taxon>
        <taxon>Dothideomycetes</taxon>
        <taxon>Pleosporomycetidae</taxon>
        <taxon>Pleosporales</taxon>
        <taxon>Pleosporineae</taxon>
        <taxon>Pleosporaceae</taxon>
        <taxon>Pyrenophora</taxon>
    </lineage>
</organism>
<dbReference type="InterPro" id="IPR045518">
    <property type="entry name" value="2EXR"/>
</dbReference>
<dbReference type="InterPro" id="IPR038883">
    <property type="entry name" value="AN11006-like"/>
</dbReference>
<dbReference type="Pfam" id="PF20150">
    <property type="entry name" value="2EXR"/>
    <property type="match status" value="1"/>
</dbReference>
<dbReference type="PANTHER" id="PTHR42085">
    <property type="entry name" value="F-BOX DOMAIN-CONTAINING PROTEIN"/>
    <property type="match status" value="1"/>
</dbReference>
<accession>A0A3M7LVJ8</accession>